<feature type="compositionally biased region" description="Basic and acidic residues" evidence="1">
    <location>
        <begin position="863"/>
        <end position="882"/>
    </location>
</feature>
<proteinExistence type="predicted"/>
<feature type="region of interest" description="Disordered" evidence="1">
    <location>
        <begin position="588"/>
        <end position="609"/>
    </location>
</feature>
<dbReference type="EMBL" id="CP023322">
    <property type="protein sequence ID" value="ATY59549.1"/>
    <property type="molecule type" value="Genomic_DNA"/>
</dbReference>
<dbReference type="Pfam" id="PF08101">
    <property type="entry name" value="Msb1-Mug8_dom"/>
    <property type="match status" value="1"/>
</dbReference>
<feature type="domain" description="Meiotically up-regulated protein Msb1/Mug8" evidence="2">
    <location>
        <begin position="170"/>
        <end position="663"/>
    </location>
</feature>
<dbReference type="VEuPathDB" id="FungiDB:CCM_05480"/>
<feature type="compositionally biased region" description="Basic and acidic residues" evidence="1">
    <location>
        <begin position="598"/>
        <end position="607"/>
    </location>
</feature>
<gene>
    <name evidence="3" type="ORF">A9K55_002853</name>
</gene>
<feature type="compositionally biased region" description="Acidic residues" evidence="1">
    <location>
        <begin position="1098"/>
        <end position="1108"/>
    </location>
</feature>
<dbReference type="OrthoDB" id="3362494at2759"/>
<dbReference type="PANTHER" id="PTHR28093:SF1">
    <property type="entry name" value="MORPHOGENESIS-RELATED PROTEIN MSB1"/>
    <property type="match status" value="1"/>
</dbReference>
<evidence type="ECO:0000313" key="3">
    <source>
        <dbReference type="EMBL" id="ATY59549.1"/>
    </source>
</evidence>
<feature type="compositionally biased region" description="Basic and acidic residues" evidence="1">
    <location>
        <begin position="1063"/>
        <end position="1089"/>
    </location>
</feature>
<feature type="region of interest" description="Disordered" evidence="1">
    <location>
        <begin position="839"/>
        <end position="1140"/>
    </location>
</feature>
<feature type="compositionally biased region" description="Basic residues" evidence="1">
    <location>
        <begin position="931"/>
        <end position="940"/>
    </location>
</feature>
<name>A0A2H4S8W3_CORMI</name>
<dbReference type="InterPro" id="IPR037508">
    <property type="entry name" value="Msb1/Mug8"/>
</dbReference>
<dbReference type="InterPro" id="IPR012965">
    <property type="entry name" value="Msb1/Mug8_dom"/>
</dbReference>
<organism evidence="3 4">
    <name type="scientific">Cordyceps militaris</name>
    <name type="common">Caterpillar fungus</name>
    <name type="synonym">Clavaria militaris</name>
    <dbReference type="NCBI Taxonomy" id="73501"/>
    <lineage>
        <taxon>Eukaryota</taxon>
        <taxon>Fungi</taxon>
        <taxon>Dikarya</taxon>
        <taxon>Ascomycota</taxon>
        <taxon>Pezizomycotina</taxon>
        <taxon>Sordariomycetes</taxon>
        <taxon>Hypocreomycetidae</taxon>
        <taxon>Hypocreales</taxon>
        <taxon>Cordycipitaceae</taxon>
        <taxon>Cordyceps</taxon>
    </lineage>
</organism>
<dbReference type="AlphaFoldDB" id="A0A2H4S8W3"/>
<dbReference type="PANTHER" id="PTHR28093">
    <property type="entry name" value="MORPHOGENESIS-RELATED PROTEIN MSB1"/>
    <property type="match status" value="1"/>
</dbReference>
<reference evidence="3 4" key="1">
    <citation type="journal article" date="2017" name="BMC Genomics">
        <title>Chromosome level assembly and secondary metabolite potential of the parasitic fungus Cordyceps militaris.</title>
        <authorList>
            <person name="Kramer G.J."/>
            <person name="Nodwell J.R."/>
        </authorList>
    </citation>
    <scope>NUCLEOTIDE SEQUENCE [LARGE SCALE GENOMIC DNA]</scope>
    <source>
        <strain evidence="3 4">ATCC 34164</strain>
    </source>
</reference>
<evidence type="ECO:0000256" key="1">
    <source>
        <dbReference type="SAM" id="MobiDB-lite"/>
    </source>
</evidence>
<accession>A0A2H4S8W3</accession>
<sequence length="1140" mass="124383">MYELRSTNTKQRGLHIPPCELKRMAFVGANSHHAHPRPLPPESHRLSWSETLTHQLHSSPYKLLSRTLFSPVFSPSTQLLPFAASFSIFRFFPLPLPHPFNSTSALGFPSRYLEFPSRRSSSCCLMMPGIFSRINKARDARQKKKNGNNDLANSLPPKPRWDDAYTRTSVDPDEIGELVRCCTHEIKSRGLDHPFLLLPFRPTSNPSGVRTFLRNFFGKDGLDAPLHGERLQQEVRIAEPMVLASVLKWCWSRLQGGVVSWDAYELFKIGELGKYPRQVYSSNILLTTIPPADSKLARDSFKTFIPISVESDSRQHIIFCFFELVAAIAAHGKTNGLSGVKLSRMAAWWAFEQKDTGDGFDGGYKAWKKAADATTHLFFAYLRSLSPEQELTGITMLPRSLQKLLNETEYPPKAADMLVSRTNKLVMIVDSVSPTPFALLRRASKFEYRDSDVALRTLSDFDDATEALSEECRRVLKAISAANQSQASSAKHSTSLRDASWSRFEDIGFASALTEEDDYEESAVPVKRPPQTFGPSKSMLHVPSSAAHDMRPTTPSWADFLSTGFVDESGNTSTLVPPDQVLPPIDVQRQHSSQSHQPRLESERDLEPGELASITPFDLDDAFWWVWMSSLAPEETSERKSAFGRCAVLETTVHNGAWLVMEELIAGAAPDPQEGAYIAEKKGFFSWTKRSRTVSRRKSINKYSLRRGDQGPGVGSTTSVGNDTQAKIAAKAAQLRALQESGNKPAAPRRGRTDEEVLGDKTISVFDLQPPIAGEASSAMKWVKKYDKGAVKDAYLSNSNAGRGVSISPALSERALEAATNGNTNGSANGSAGAIAGNAKATERKPVPAASVESPVGTPAPIEKADASKPEEIKAETAKHPETPVAPHPAKQEKTETAPAPPPKNEAPIGSPAAQPVEAQQKSPAKEKGGLRKLFRKNRFSKLPENSAAQLNSMLQQDAAAAAAAKTNSADETPVETEAIAEPTLDNLEGLDGEVSKAATPDLDAEGEEEFSRFDQGPLADQPAFVPENGDEDDAIPPPISRHTPEDGGQDTSGLARTASPGVHDRWAQIRKNASERASQRQTDVRDRSMPTSKSAADGEDEASGEETIESRVARIKARVAELTGNMEGTNSPPPVKNSA</sequence>
<evidence type="ECO:0000313" key="4">
    <source>
        <dbReference type="Proteomes" id="UP000323067"/>
    </source>
</evidence>
<feature type="region of interest" description="Disordered" evidence="1">
    <location>
        <begin position="733"/>
        <end position="758"/>
    </location>
</feature>
<protein>
    <submittedName>
        <fullName evidence="3">Morphogenesis (Msb1)</fullName>
    </submittedName>
</protein>
<dbReference type="Proteomes" id="UP000323067">
    <property type="component" value="Chromosome iv"/>
</dbReference>
<feature type="compositionally biased region" description="Polar residues" evidence="1">
    <location>
        <begin position="947"/>
        <end position="956"/>
    </location>
</feature>
<dbReference type="VEuPathDB" id="FungiDB:A9K55_002853"/>
<evidence type="ECO:0000259" key="2">
    <source>
        <dbReference type="Pfam" id="PF08101"/>
    </source>
</evidence>
<feature type="region of interest" description="Disordered" evidence="1">
    <location>
        <begin position="138"/>
        <end position="158"/>
    </location>
</feature>